<dbReference type="PANTHER" id="PTHR30015">
    <property type="entry name" value="MRR RESTRICTION SYSTEM PROTEIN"/>
    <property type="match status" value="1"/>
</dbReference>
<dbReference type="AlphaFoldDB" id="A0A939QKM7"/>
<comment type="caution">
    <text evidence="3">The sequence shown here is derived from an EMBL/GenBank/DDBJ whole genome shotgun (WGS) entry which is preliminary data.</text>
</comment>
<reference evidence="3" key="1">
    <citation type="submission" date="2021-03" db="EMBL/GenBank/DDBJ databases">
        <title>Microbacterium sp. nov., a novel actinobacterium isolated from cow dung.</title>
        <authorList>
            <person name="Zhang L."/>
        </authorList>
    </citation>
    <scope>NUCLEOTIDE SEQUENCE</scope>
    <source>
        <strain evidence="3">NEAU-LLB</strain>
    </source>
</reference>
<keyword evidence="3" id="KW-0255">Endonuclease</keyword>
<dbReference type="GO" id="GO:0043590">
    <property type="term" value="C:bacterial nucleoid"/>
    <property type="evidence" value="ECO:0007669"/>
    <property type="project" value="TreeGrafter"/>
</dbReference>
<dbReference type="InterPro" id="IPR007560">
    <property type="entry name" value="Restrct_endonuc_IV_Mrr"/>
</dbReference>
<keyword evidence="3" id="KW-0540">Nuclease</keyword>
<dbReference type="GO" id="GO:0003677">
    <property type="term" value="F:DNA binding"/>
    <property type="evidence" value="ECO:0007669"/>
    <property type="project" value="InterPro"/>
</dbReference>
<dbReference type="PIRSF" id="PIRSF031853">
    <property type="entry name" value="UPC031853"/>
    <property type="match status" value="1"/>
</dbReference>
<feature type="region of interest" description="Disordered" evidence="1">
    <location>
        <begin position="162"/>
        <end position="183"/>
    </location>
</feature>
<evidence type="ECO:0000256" key="1">
    <source>
        <dbReference type="SAM" id="MobiDB-lite"/>
    </source>
</evidence>
<dbReference type="GO" id="GO:0009307">
    <property type="term" value="P:DNA restriction-modification system"/>
    <property type="evidence" value="ECO:0007669"/>
    <property type="project" value="InterPro"/>
</dbReference>
<dbReference type="InterPro" id="IPR011856">
    <property type="entry name" value="tRNA_endonuc-like_dom_sf"/>
</dbReference>
<dbReference type="SUPFAM" id="SSF52980">
    <property type="entry name" value="Restriction endonuclease-like"/>
    <property type="match status" value="1"/>
</dbReference>
<dbReference type="Proteomes" id="UP000680132">
    <property type="component" value="Unassembled WGS sequence"/>
</dbReference>
<name>A0A939QKM7_9MICO</name>
<dbReference type="EMBL" id="JAGFOA010000004">
    <property type="protein sequence ID" value="MBO3663905.1"/>
    <property type="molecule type" value="Genomic_DNA"/>
</dbReference>
<dbReference type="Gene3D" id="3.40.1350.10">
    <property type="match status" value="1"/>
</dbReference>
<organism evidence="3 4">
    <name type="scientific">Microbacterium stercoris</name>
    <dbReference type="NCBI Taxonomy" id="2820289"/>
    <lineage>
        <taxon>Bacteria</taxon>
        <taxon>Bacillati</taxon>
        <taxon>Actinomycetota</taxon>
        <taxon>Actinomycetes</taxon>
        <taxon>Micrococcales</taxon>
        <taxon>Microbacteriaceae</taxon>
        <taxon>Microbacterium</taxon>
    </lineage>
</organism>
<proteinExistence type="predicted"/>
<keyword evidence="3" id="KW-0378">Hydrolase</keyword>
<feature type="domain" description="Restriction endonuclease type IV Mrr" evidence="2">
    <location>
        <begin position="215"/>
        <end position="328"/>
    </location>
</feature>
<sequence length="354" mass="38348">MTEPRAWVVRGGSKGESDPLFLSDNLVGIGFTEWGDLTAVDSREAMKARALKVLPDAREASAFNYAAQAWAFRGRIERGDFVVVPLKNTQRVAIGRITGNYEYVADGLGVLRHIRKVEWLRTDIPRTVIGKDLLYSIGAFSTVVQVQRNDAAWRFSVLAGSPDAEDPGERSGATPKPVAPVETDDDADLADAATESGFDIDAYVSDRITARIRERFDGHRLSQLVGAILEAEGFVVQVSPPGSDGGVDILAGRGLFGMDSPRVVVQVKSEPKAVSDTVVAQLHGAVARNAADQGLLVAMGGVTRPAEQQLVGQRFRVAVWDADRLQRAIFDNYDALPADVKADLPLRRAWVLAE</sequence>
<protein>
    <submittedName>
        <fullName evidence="3">Restriction endonuclease</fullName>
    </submittedName>
</protein>
<dbReference type="GO" id="GO:0015666">
    <property type="term" value="F:restriction endodeoxyribonuclease activity"/>
    <property type="evidence" value="ECO:0007669"/>
    <property type="project" value="TreeGrafter"/>
</dbReference>
<dbReference type="InterPro" id="IPR016984">
    <property type="entry name" value="UCP031853"/>
</dbReference>
<dbReference type="Pfam" id="PF04471">
    <property type="entry name" value="Mrr_cat"/>
    <property type="match status" value="1"/>
</dbReference>
<dbReference type="PANTHER" id="PTHR30015:SF7">
    <property type="entry name" value="TYPE IV METHYL-DIRECTED RESTRICTION ENZYME ECOKMRR"/>
    <property type="match status" value="1"/>
</dbReference>
<accession>A0A939QKM7</accession>
<evidence type="ECO:0000259" key="2">
    <source>
        <dbReference type="Pfam" id="PF04471"/>
    </source>
</evidence>
<evidence type="ECO:0000313" key="3">
    <source>
        <dbReference type="EMBL" id="MBO3663905.1"/>
    </source>
</evidence>
<evidence type="ECO:0000313" key="4">
    <source>
        <dbReference type="Proteomes" id="UP000680132"/>
    </source>
</evidence>
<dbReference type="InterPro" id="IPR011335">
    <property type="entry name" value="Restrct_endonuc-II-like"/>
</dbReference>
<keyword evidence="4" id="KW-1185">Reference proteome</keyword>
<gene>
    <name evidence="3" type="ORF">J5V96_10325</name>
</gene>
<dbReference type="InterPro" id="IPR052906">
    <property type="entry name" value="Type_IV_Methyl-Rstrct_Enzyme"/>
</dbReference>
<dbReference type="RefSeq" id="WP_208503501.1">
    <property type="nucleotide sequence ID" value="NZ_JAGFOA010000004.1"/>
</dbReference>